<feature type="compositionally biased region" description="Basic and acidic residues" evidence="1">
    <location>
        <begin position="780"/>
        <end position="789"/>
    </location>
</feature>
<sequence length="809" mass="89168">MVGIPRYDAEHIYDILAAHIPSNKKMDWKALAARMNECHGTWGRGEVFTALGVKYVHDNYKMKRHHYYHPWQAAYQPPGSVMVTEIPRKYKPEQSQQHPVVISTMEDSQQLTPPKENSSALQNGRRRPNNQHHGSVSRARNLINSAGRGYQNNTQNLRQPPQTNMLGDHAPGHFHVPQHRGFLGQNQNLMLTQQSSGVQSHMNSNVGGFSHPYTHNKQSRDPLPVATRDGLNASHFDQMKPLQYANSPIPTQQSQRHTEAANHQPQPQPSPHGLPKTPTLMELVRVTNQALDPAAASSQNNFFSQQARSIQRAIGSSPTIQQQQRQQQSSSAPPHQQKANKDLTDVKGVLVEIPSIDAINTAANGIKNALGAFRAAVKEGKPIPEHAWEIISQLIEKAQVNGQHPHQSMNGELVCYLKEVVKYKNDCQAAKQLTMTQPHLQEQHDSGKASNNIIFGHPKQVCSMASDGDHQGCSEHDHDYNIDLFKFHPPLPLQIFDPGSFMPQHMYPGHAVAPALSQTNNANNFGLFRPFPFNDHFTEYYQQPYGSLIPDEQPNYTSGIQDTAAAVTLPLNTLEQRERDASPGLQTPREYKRTHMRNSSSTSNNSLKYKVACQATVNREPVRQGIMGMSSAAALRSFSHVEYNNGSFHNIQAFKSLGEGANGYQTPSATFQGGGVLREQEREVTTCKDGADSVQKAGNSTGYVANADQHTTGADHGNKDVDGVTGQNAVHDAAYSAQQAVSASDNGLLGVLAPLTTEPSANEGDDSARMQVHSTTEEAQDAKDGEKQHSPAASTSPQEFNLEEYFSMT</sequence>
<feature type="region of interest" description="Disordered" evidence="1">
    <location>
        <begin position="245"/>
        <end position="277"/>
    </location>
</feature>
<feature type="region of interest" description="Disordered" evidence="1">
    <location>
        <begin position="576"/>
        <end position="605"/>
    </location>
</feature>
<evidence type="ECO:0000313" key="3">
    <source>
        <dbReference type="Proteomes" id="UP000887226"/>
    </source>
</evidence>
<feature type="region of interest" description="Disordered" evidence="1">
    <location>
        <begin position="756"/>
        <end position="809"/>
    </location>
</feature>
<accession>A0A9P8CGA3</accession>
<proteinExistence type="predicted"/>
<feature type="compositionally biased region" description="Polar residues" evidence="1">
    <location>
        <begin position="150"/>
        <end position="165"/>
    </location>
</feature>
<feature type="region of interest" description="Disordered" evidence="1">
    <location>
        <begin position="207"/>
        <end position="229"/>
    </location>
</feature>
<name>A0A9P8CGA3_9HELO</name>
<gene>
    <name evidence="2" type="ORF">BJ878DRAFT_479187</name>
</gene>
<feature type="compositionally biased region" description="Polar residues" evidence="1">
    <location>
        <begin position="105"/>
        <end position="122"/>
    </location>
</feature>
<organism evidence="2 3">
    <name type="scientific">Calycina marina</name>
    <dbReference type="NCBI Taxonomy" id="1763456"/>
    <lineage>
        <taxon>Eukaryota</taxon>
        <taxon>Fungi</taxon>
        <taxon>Dikarya</taxon>
        <taxon>Ascomycota</taxon>
        <taxon>Pezizomycotina</taxon>
        <taxon>Leotiomycetes</taxon>
        <taxon>Helotiales</taxon>
        <taxon>Pezizellaceae</taxon>
        <taxon>Calycina</taxon>
    </lineage>
</organism>
<dbReference type="AlphaFoldDB" id="A0A9P8CGA3"/>
<feature type="region of interest" description="Disordered" evidence="1">
    <location>
        <begin position="105"/>
        <end position="178"/>
    </location>
</feature>
<feature type="compositionally biased region" description="Polar residues" evidence="1">
    <location>
        <begin position="245"/>
        <end position="265"/>
    </location>
</feature>
<evidence type="ECO:0000313" key="2">
    <source>
        <dbReference type="EMBL" id="KAG9245505.1"/>
    </source>
</evidence>
<evidence type="ECO:0000256" key="1">
    <source>
        <dbReference type="SAM" id="MobiDB-lite"/>
    </source>
</evidence>
<protein>
    <submittedName>
        <fullName evidence="2">Uncharacterized protein</fullName>
    </submittedName>
</protein>
<keyword evidence="3" id="KW-1185">Reference proteome</keyword>
<reference evidence="2" key="1">
    <citation type="journal article" date="2021" name="IMA Fungus">
        <title>Genomic characterization of three marine fungi, including Emericellopsis atlantica sp. nov. with signatures of a generalist lifestyle and marine biomass degradation.</title>
        <authorList>
            <person name="Hagestad O.C."/>
            <person name="Hou L."/>
            <person name="Andersen J.H."/>
            <person name="Hansen E.H."/>
            <person name="Altermark B."/>
            <person name="Li C."/>
            <person name="Kuhnert E."/>
            <person name="Cox R.J."/>
            <person name="Crous P.W."/>
            <person name="Spatafora J.W."/>
            <person name="Lail K."/>
            <person name="Amirebrahimi M."/>
            <person name="Lipzen A."/>
            <person name="Pangilinan J."/>
            <person name="Andreopoulos W."/>
            <person name="Hayes R.D."/>
            <person name="Ng V."/>
            <person name="Grigoriev I.V."/>
            <person name="Jackson S.A."/>
            <person name="Sutton T.D.S."/>
            <person name="Dobson A.D.W."/>
            <person name="Rama T."/>
        </authorList>
    </citation>
    <scope>NUCLEOTIDE SEQUENCE</scope>
    <source>
        <strain evidence="2">TRa3180A</strain>
    </source>
</reference>
<dbReference type="Proteomes" id="UP000887226">
    <property type="component" value="Unassembled WGS sequence"/>
</dbReference>
<feature type="compositionally biased region" description="Low complexity" evidence="1">
    <location>
        <begin position="316"/>
        <end position="337"/>
    </location>
</feature>
<comment type="caution">
    <text evidence="2">The sequence shown here is derived from an EMBL/GenBank/DDBJ whole genome shotgun (WGS) entry which is preliminary data.</text>
</comment>
<dbReference type="EMBL" id="MU253844">
    <property type="protein sequence ID" value="KAG9245505.1"/>
    <property type="molecule type" value="Genomic_DNA"/>
</dbReference>
<feature type="region of interest" description="Disordered" evidence="1">
    <location>
        <begin position="303"/>
        <end position="341"/>
    </location>
</feature>